<keyword evidence="6" id="KW-1185">Reference proteome</keyword>
<dbReference type="GO" id="GO:0005524">
    <property type="term" value="F:ATP binding"/>
    <property type="evidence" value="ECO:0007669"/>
    <property type="project" value="UniProtKB-KW"/>
</dbReference>
<dbReference type="Pfam" id="PF25601">
    <property type="entry name" value="AAA_lid_14"/>
    <property type="match status" value="1"/>
</dbReference>
<dbReference type="PROSITE" id="PS50045">
    <property type="entry name" value="SIGMA54_INTERACT_4"/>
    <property type="match status" value="1"/>
</dbReference>
<evidence type="ECO:0000256" key="3">
    <source>
        <dbReference type="SAM" id="Coils"/>
    </source>
</evidence>
<dbReference type="SUPFAM" id="SSF55785">
    <property type="entry name" value="PYP-like sensor domain (PAS domain)"/>
    <property type="match status" value="1"/>
</dbReference>
<dbReference type="Proteomes" id="UP000294292">
    <property type="component" value="Chromosome"/>
</dbReference>
<dbReference type="CDD" id="cd00130">
    <property type="entry name" value="PAS"/>
    <property type="match status" value="1"/>
</dbReference>
<feature type="domain" description="Sigma-54 factor interaction" evidence="4">
    <location>
        <begin position="151"/>
        <end position="360"/>
    </location>
</feature>
<feature type="coiled-coil region" evidence="3">
    <location>
        <begin position="117"/>
        <end position="144"/>
    </location>
</feature>
<dbReference type="GO" id="GO:0003677">
    <property type="term" value="F:DNA binding"/>
    <property type="evidence" value="ECO:0007669"/>
    <property type="project" value="UniProtKB-KW"/>
</dbReference>
<accession>A0A4P7A0Z3</accession>
<dbReference type="SUPFAM" id="SSF46689">
    <property type="entry name" value="Homeodomain-like"/>
    <property type="match status" value="1"/>
</dbReference>
<dbReference type="InterPro" id="IPR000014">
    <property type="entry name" value="PAS"/>
</dbReference>
<dbReference type="RefSeq" id="WP_134210827.1">
    <property type="nucleotide sequence ID" value="NZ_CP038015.1"/>
</dbReference>
<dbReference type="InterPro" id="IPR058031">
    <property type="entry name" value="AAA_lid_NorR"/>
</dbReference>
<dbReference type="Pfam" id="PF00158">
    <property type="entry name" value="Sigma54_activat"/>
    <property type="match status" value="1"/>
</dbReference>
<evidence type="ECO:0000259" key="4">
    <source>
        <dbReference type="PROSITE" id="PS50045"/>
    </source>
</evidence>
<dbReference type="Gene3D" id="1.10.8.60">
    <property type="match status" value="1"/>
</dbReference>
<gene>
    <name evidence="5" type="ORF">E2636_14430</name>
</gene>
<reference evidence="5 6" key="1">
    <citation type="submission" date="2019-03" db="EMBL/GenBank/DDBJ databases">
        <title>Complete genome sequence of Paenisporosarcina antarctica CGMCC 1.6503T.</title>
        <authorList>
            <person name="Rong J.-C."/>
            <person name="Chi N.-Y."/>
            <person name="Zhang Q.-F."/>
        </authorList>
    </citation>
    <scope>NUCLEOTIDE SEQUENCE [LARGE SCALE GENOMIC DNA]</scope>
    <source>
        <strain evidence="5 6">CGMCC 1.6503</strain>
    </source>
</reference>
<dbReference type="InterPro" id="IPR030828">
    <property type="entry name" value="HTH_TyrR"/>
</dbReference>
<dbReference type="PANTHER" id="PTHR32071">
    <property type="entry name" value="TRANSCRIPTIONAL REGULATORY PROTEIN"/>
    <property type="match status" value="1"/>
</dbReference>
<dbReference type="InterPro" id="IPR002078">
    <property type="entry name" value="Sigma_54_int"/>
</dbReference>
<organism evidence="5 6">
    <name type="scientific">Paenisporosarcina antarctica</name>
    <dbReference type="NCBI Taxonomy" id="417367"/>
    <lineage>
        <taxon>Bacteria</taxon>
        <taxon>Bacillati</taxon>
        <taxon>Bacillota</taxon>
        <taxon>Bacilli</taxon>
        <taxon>Bacillales</taxon>
        <taxon>Caryophanaceae</taxon>
        <taxon>Paenisporosarcina</taxon>
    </lineage>
</organism>
<name>A0A4P7A0Z3_9BACL</name>
<keyword evidence="2" id="KW-0067">ATP-binding</keyword>
<protein>
    <submittedName>
        <fullName evidence="5">Fis family transcriptional regulator</fullName>
    </submittedName>
</protein>
<dbReference type="PANTHER" id="PTHR32071:SF121">
    <property type="entry name" value="SIGMA L-DEPENDENT TRANSCRIPTIONAL REGULATOR YQIR-RELATED"/>
    <property type="match status" value="1"/>
</dbReference>
<keyword evidence="1" id="KW-0547">Nucleotide-binding</keyword>
<dbReference type="Gene3D" id="3.40.50.300">
    <property type="entry name" value="P-loop containing nucleotide triphosphate hydrolases"/>
    <property type="match status" value="1"/>
</dbReference>
<dbReference type="KEGG" id="panc:E2636_14430"/>
<dbReference type="CDD" id="cd00009">
    <property type="entry name" value="AAA"/>
    <property type="match status" value="1"/>
</dbReference>
<dbReference type="Gene3D" id="1.10.10.60">
    <property type="entry name" value="Homeodomain-like"/>
    <property type="match status" value="1"/>
</dbReference>
<dbReference type="InterPro" id="IPR009057">
    <property type="entry name" value="Homeodomain-like_sf"/>
</dbReference>
<dbReference type="InterPro" id="IPR035965">
    <property type="entry name" value="PAS-like_dom_sf"/>
</dbReference>
<dbReference type="InterPro" id="IPR027417">
    <property type="entry name" value="P-loop_NTPase"/>
</dbReference>
<evidence type="ECO:0000256" key="1">
    <source>
        <dbReference type="ARBA" id="ARBA00022741"/>
    </source>
</evidence>
<proteinExistence type="predicted"/>
<dbReference type="OrthoDB" id="9771372at2"/>
<dbReference type="EMBL" id="CP038015">
    <property type="protein sequence ID" value="QBP42274.1"/>
    <property type="molecule type" value="Genomic_DNA"/>
</dbReference>
<dbReference type="AlphaFoldDB" id="A0A4P7A0Z3"/>
<sequence length="446" mass="50427">MNSMLLLPNTDEEIMDMHDEDIIITTREGKIIKVTQISGEHYGLSPAQLLGKSVFDLEAQGIFSPAITPEVVKKKKKVVIVQTTPSGRKVLITGIPLFNAQREVEFVISYSYELSELIVMKEYLQDLETEMSKVKEELAHLRDQHIRIDGAIMESQSSSRAVKTALKMASYDAPIVIHGERGVGKMTLAKFIHSKSTRHADAFIEVNCSTIPEAVFEIAFTGQGDIKSPGYLSLSHGGTLVLNEIDQISLASQCILYKHLQLQQSIRVIAVSEVSLEDLVKKGSFREDLFYYLNLASIQLKPLRERPEDLEKAISQLVQNLNEKYKQEKKVADDLYLHLLQHEWMGNFCELKNVMERSFIESESTVIALHDLPIQYQPSEDEQIGIEIDGQTLPHILEFVEKKVLLNAQRRYKTTTVMAQILGISQPSVVRKLKKYVNTTIGDDIE</sequence>
<dbReference type="SUPFAM" id="SSF52540">
    <property type="entry name" value="P-loop containing nucleoside triphosphate hydrolases"/>
    <property type="match status" value="1"/>
</dbReference>
<keyword evidence="3" id="KW-0175">Coiled coil</keyword>
<evidence type="ECO:0000313" key="5">
    <source>
        <dbReference type="EMBL" id="QBP42274.1"/>
    </source>
</evidence>
<evidence type="ECO:0000313" key="6">
    <source>
        <dbReference type="Proteomes" id="UP000294292"/>
    </source>
</evidence>
<dbReference type="GO" id="GO:0006355">
    <property type="term" value="P:regulation of DNA-templated transcription"/>
    <property type="evidence" value="ECO:0007669"/>
    <property type="project" value="InterPro"/>
</dbReference>
<dbReference type="Pfam" id="PF18024">
    <property type="entry name" value="HTH_50"/>
    <property type="match status" value="1"/>
</dbReference>
<evidence type="ECO:0000256" key="2">
    <source>
        <dbReference type="ARBA" id="ARBA00022840"/>
    </source>
</evidence>